<keyword evidence="1" id="KW-0812">Transmembrane</keyword>
<evidence type="ECO:0000313" key="2">
    <source>
        <dbReference type="EMBL" id="RPB21861.1"/>
    </source>
</evidence>
<evidence type="ECO:0000256" key="1">
    <source>
        <dbReference type="SAM" id="Phobius"/>
    </source>
</evidence>
<feature type="transmembrane region" description="Helical" evidence="1">
    <location>
        <begin position="117"/>
        <end position="140"/>
    </location>
</feature>
<keyword evidence="3" id="KW-1185">Reference proteome</keyword>
<dbReference type="AlphaFoldDB" id="A0A3N4LME6"/>
<keyword evidence="1" id="KW-0472">Membrane</keyword>
<dbReference type="STRING" id="1051890.A0A3N4LME6"/>
<dbReference type="InParanoid" id="A0A3N4LME6"/>
<organism evidence="2 3">
    <name type="scientific">Terfezia boudieri ATCC MYA-4762</name>
    <dbReference type="NCBI Taxonomy" id="1051890"/>
    <lineage>
        <taxon>Eukaryota</taxon>
        <taxon>Fungi</taxon>
        <taxon>Dikarya</taxon>
        <taxon>Ascomycota</taxon>
        <taxon>Pezizomycotina</taxon>
        <taxon>Pezizomycetes</taxon>
        <taxon>Pezizales</taxon>
        <taxon>Pezizaceae</taxon>
        <taxon>Terfezia</taxon>
    </lineage>
</organism>
<dbReference type="OrthoDB" id="2956246at2759"/>
<sequence>MLQVSIGIFRVEAGGIVALADLTTIASRCAITGGATWLDIFVLCPGIHLQQRAADLANQGELPPTAAMTTGYVFRTENQAMVGFLQRTGQAGHLSDAHVTMAKHEGRQNPFSAMSTIGVLSSLLYLTAVFLTITTIIIMAALFREWWTVGILLILCLARAMNTIVIRQRMAAAWKGAPEPDVYGDLIILLSQDRWVRLRGLVDDLKAVTSGQWLQDMTPMQSFIAAAATLLVYGTAALSSNASVFGNIVLMGLLFTETALLALSNQLANGLLLHDRVVRIEGEPRKYKRRLEMTKELINETGRDDWAVGLGMILPSEAKGVVSKETGVFMTKGDPIGKAVLL</sequence>
<feature type="transmembrane region" description="Helical" evidence="1">
    <location>
        <begin position="220"/>
        <end position="238"/>
    </location>
</feature>
<protein>
    <submittedName>
        <fullName evidence="2">Uncharacterized protein</fullName>
    </submittedName>
</protein>
<gene>
    <name evidence="2" type="ORF">L211DRAFT_789791</name>
</gene>
<accession>A0A3N4LME6</accession>
<keyword evidence="1" id="KW-1133">Transmembrane helix</keyword>
<feature type="transmembrane region" description="Helical" evidence="1">
    <location>
        <begin position="146"/>
        <end position="166"/>
    </location>
</feature>
<proteinExistence type="predicted"/>
<dbReference type="EMBL" id="ML121556">
    <property type="protein sequence ID" value="RPB21861.1"/>
    <property type="molecule type" value="Genomic_DNA"/>
</dbReference>
<dbReference type="Proteomes" id="UP000267821">
    <property type="component" value="Unassembled WGS sequence"/>
</dbReference>
<reference evidence="2 3" key="1">
    <citation type="journal article" date="2018" name="Nat. Ecol. Evol.">
        <title>Pezizomycetes genomes reveal the molecular basis of ectomycorrhizal truffle lifestyle.</title>
        <authorList>
            <person name="Murat C."/>
            <person name="Payen T."/>
            <person name="Noel B."/>
            <person name="Kuo A."/>
            <person name="Morin E."/>
            <person name="Chen J."/>
            <person name="Kohler A."/>
            <person name="Krizsan K."/>
            <person name="Balestrini R."/>
            <person name="Da Silva C."/>
            <person name="Montanini B."/>
            <person name="Hainaut M."/>
            <person name="Levati E."/>
            <person name="Barry K.W."/>
            <person name="Belfiori B."/>
            <person name="Cichocki N."/>
            <person name="Clum A."/>
            <person name="Dockter R.B."/>
            <person name="Fauchery L."/>
            <person name="Guy J."/>
            <person name="Iotti M."/>
            <person name="Le Tacon F."/>
            <person name="Lindquist E.A."/>
            <person name="Lipzen A."/>
            <person name="Malagnac F."/>
            <person name="Mello A."/>
            <person name="Molinier V."/>
            <person name="Miyauchi S."/>
            <person name="Poulain J."/>
            <person name="Riccioni C."/>
            <person name="Rubini A."/>
            <person name="Sitrit Y."/>
            <person name="Splivallo R."/>
            <person name="Traeger S."/>
            <person name="Wang M."/>
            <person name="Zifcakova L."/>
            <person name="Wipf D."/>
            <person name="Zambonelli A."/>
            <person name="Paolocci F."/>
            <person name="Nowrousian M."/>
            <person name="Ottonello S."/>
            <person name="Baldrian P."/>
            <person name="Spatafora J.W."/>
            <person name="Henrissat B."/>
            <person name="Nagy L.G."/>
            <person name="Aury J.M."/>
            <person name="Wincker P."/>
            <person name="Grigoriev I.V."/>
            <person name="Bonfante P."/>
            <person name="Martin F.M."/>
        </authorList>
    </citation>
    <scope>NUCLEOTIDE SEQUENCE [LARGE SCALE GENOMIC DNA]</scope>
    <source>
        <strain evidence="2 3">ATCC MYA-4762</strain>
    </source>
</reference>
<evidence type="ECO:0000313" key="3">
    <source>
        <dbReference type="Proteomes" id="UP000267821"/>
    </source>
</evidence>
<name>A0A3N4LME6_9PEZI</name>